<evidence type="ECO:0000313" key="2">
    <source>
        <dbReference type="EMBL" id="OGY12723.1"/>
    </source>
</evidence>
<dbReference type="GO" id="GO:0032259">
    <property type="term" value="P:methylation"/>
    <property type="evidence" value="ECO:0007669"/>
    <property type="project" value="InterPro"/>
</dbReference>
<accession>A0A1G1VBC5</accession>
<protein>
    <recommendedName>
        <fullName evidence="1">N(4)-bis(aminopropyl)spermidine synthase C-terminal domain-containing protein</fullName>
    </recommendedName>
</protein>
<dbReference type="EMBL" id="MHCC01000025">
    <property type="protein sequence ID" value="OGY12723.1"/>
    <property type="molecule type" value="Genomic_DNA"/>
</dbReference>
<reference evidence="2 3" key="1">
    <citation type="journal article" date="2016" name="Nat. Commun.">
        <title>Thousands of microbial genomes shed light on interconnected biogeochemical processes in an aquifer system.</title>
        <authorList>
            <person name="Anantharaman K."/>
            <person name="Brown C.T."/>
            <person name="Hug L.A."/>
            <person name="Sharon I."/>
            <person name="Castelle C.J."/>
            <person name="Probst A.J."/>
            <person name="Thomas B.C."/>
            <person name="Singh A."/>
            <person name="Wilkins M.J."/>
            <person name="Karaoz U."/>
            <person name="Brodie E.L."/>
            <person name="Williams K.H."/>
            <person name="Hubbard S.S."/>
            <person name="Banfield J.F."/>
        </authorList>
    </citation>
    <scope>NUCLEOTIDE SEQUENCE [LARGE SCALE GENOMIC DNA]</scope>
</reference>
<proteinExistence type="predicted"/>
<dbReference type="PROSITE" id="PS00092">
    <property type="entry name" value="N6_MTASE"/>
    <property type="match status" value="1"/>
</dbReference>
<dbReference type="Proteomes" id="UP000178659">
    <property type="component" value="Unassembled WGS sequence"/>
</dbReference>
<dbReference type="GO" id="GO:0006596">
    <property type="term" value="P:polyamine biosynthetic process"/>
    <property type="evidence" value="ECO:0007669"/>
    <property type="project" value="TreeGrafter"/>
</dbReference>
<evidence type="ECO:0000259" key="1">
    <source>
        <dbReference type="Pfam" id="PF01861"/>
    </source>
</evidence>
<dbReference type="SUPFAM" id="SSF53335">
    <property type="entry name" value="S-adenosyl-L-methionine-dependent methyltransferases"/>
    <property type="match status" value="1"/>
</dbReference>
<dbReference type="InterPro" id="IPR051720">
    <property type="entry name" value="rRNA_MeTrfase/Polyamine_Synth"/>
</dbReference>
<dbReference type="GO" id="GO:0008168">
    <property type="term" value="F:methyltransferase activity"/>
    <property type="evidence" value="ECO:0007669"/>
    <property type="project" value="InterPro"/>
</dbReference>
<sequence length="301" mass="34308">MNNLNYRKLLDISQNTGLPVKKILDLLFIIKQGKKDALEEKTGISKNVLSLVLPRLANIQVEFDANYKTEEELFCVPGDVVKITSALQKYNRPEPKREYDQFMATLETTAKRVALMNFFEDIRDKRLLFLGDDDLMLAAVNVVGEPILVQALDIDKRQLETIKAVGKDFGKTIFADLYDARNDLPARYKGRFDVVFTDPPYTTEGVRLFLSRAIDALDKQNEAARIYFCFGNSDRAKERFLPIYQAIVDSGLMLRWVFDKFNRYEGAESIGSTSTLFVCDITPKTKPLVKGGTRDDIYTNN</sequence>
<name>A0A1G1VBC5_9BACT</name>
<dbReference type="Gene3D" id="3.40.50.150">
    <property type="entry name" value="Vaccinia Virus protein VP39"/>
    <property type="match status" value="1"/>
</dbReference>
<organism evidence="2 3">
    <name type="scientific">Candidatus Blackburnbacteria bacterium RIFCSPLOWO2_01_FULL_40_20</name>
    <dbReference type="NCBI Taxonomy" id="1797519"/>
    <lineage>
        <taxon>Bacteria</taxon>
        <taxon>Candidatus Blackburniibacteriota</taxon>
    </lineage>
</organism>
<dbReference type="PANTHER" id="PTHR23290:SF0">
    <property type="entry name" value="RRNA N6-ADENOSINE-METHYLTRANSFERASE METTL5"/>
    <property type="match status" value="1"/>
</dbReference>
<dbReference type="AlphaFoldDB" id="A0A1G1VBC5"/>
<dbReference type="Pfam" id="PF01861">
    <property type="entry name" value="BpsA_C"/>
    <property type="match status" value="1"/>
</dbReference>
<dbReference type="GO" id="GO:0003676">
    <property type="term" value="F:nucleic acid binding"/>
    <property type="evidence" value="ECO:0007669"/>
    <property type="project" value="InterPro"/>
</dbReference>
<dbReference type="InterPro" id="IPR002723">
    <property type="entry name" value="BpsA_C"/>
</dbReference>
<evidence type="ECO:0000313" key="3">
    <source>
        <dbReference type="Proteomes" id="UP000178659"/>
    </source>
</evidence>
<dbReference type="InterPro" id="IPR029063">
    <property type="entry name" value="SAM-dependent_MTases_sf"/>
</dbReference>
<comment type="caution">
    <text evidence="2">The sequence shown here is derived from an EMBL/GenBank/DDBJ whole genome shotgun (WGS) entry which is preliminary data.</text>
</comment>
<dbReference type="PANTHER" id="PTHR23290">
    <property type="entry name" value="RRNA N6-ADENOSINE-METHYLTRANSFERASE METTL5"/>
    <property type="match status" value="1"/>
</dbReference>
<gene>
    <name evidence="2" type="ORF">A3A77_00340</name>
</gene>
<feature type="domain" description="N(4)-bis(aminopropyl)spermidine synthase C-terminal" evidence="1">
    <location>
        <begin position="91"/>
        <end position="275"/>
    </location>
</feature>
<dbReference type="InterPro" id="IPR002052">
    <property type="entry name" value="DNA_methylase_N6_adenine_CS"/>
</dbReference>